<accession>A0ABT5DBF7</accession>
<proteinExistence type="predicted"/>
<name>A0ABT5DBF7_9BACT</name>
<dbReference type="RefSeq" id="WP_272146482.1">
    <property type="nucleotide sequence ID" value="NZ_JAQNDM010000002.1"/>
</dbReference>
<dbReference type="EMBL" id="JAQNDM010000002">
    <property type="protein sequence ID" value="MDC0710856.1"/>
    <property type="molecule type" value="Genomic_DNA"/>
</dbReference>
<evidence type="ECO:0000313" key="2">
    <source>
        <dbReference type="Proteomes" id="UP001221838"/>
    </source>
</evidence>
<keyword evidence="2" id="KW-1185">Reference proteome</keyword>
<comment type="caution">
    <text evidence="1">The sequence shown here is derived from an EMBL/GenBank/DDBJ whole genome shotgun (WGS) entry which is preliminary data.</text>
</comment>
<organism evidence="1 2">
    <name type="scientific">Stigmatella ashevillensis</name>
    <dbReference type="NCBI Taxonomy" id="2995309"/>
    <lineage>
        <taxon>Bacteria</taxon>
        <taxon>Pseudomonadati</taxon>
        <taxon>Myxococcota</taxon>
        <taxon>Myxococcia</taxon>
        <taxon>Myxococcales</taxon>
        <taxon>Cystobacterineae</taxon>
        <taxon>Archangiaceae</taxon>
        <taxon>Stigmatella</taxon>
    </lineage>
</organism>
<gene>
    <name evidence="1" type="ORF">POL68_20445</name>
</gene>
<reference evidence="1 2" key="1">
    <citation type="submission" date="2022-11" db="EMBL/GenBank/DDBJ databases">
        <title>Minimal conservation of predation-associated metabolite biosynthetic gene clusters underscores biosynthetic potential of Myxococcota including descriptions for ten novel species: Archangium lansinium sp. nov., Myxococcus landrumus sp. nov., Nannocystis bai.</title>
        <authorList>
            <person name="Ahearne A."/>
            <person name="Stevens C."/>
            <person name="Dowd S."/>
        </authorList>
    </citation>
    <scope>NUCLEOTIDE SEQUENCE [LARGE SCALE GENOMIC DNA]</scope>
    <source>
        <strain evidence="1 2">NCWAL01</strain>
    </source>
</reference>
<sequence length="164" mass="18527">MFALSVGNPACTTVRDPSDATMNEALQTICSLDDQAFLEWSDLKFRLGYKYDLSIMLDDIVAMVLEVDSSEAGTYELDWPSSGFPYHWTLRWNGNEMEIVARARDEPGAKDLTGREQIHIDRRGFLQEWQTLLRLILSCLENAGYGCGSLEGDTRLRQAAIQAR</sequence>
<protein>
    <submittedName>
        <fullName evidence="1">Uncharacterized protein</fullName>
    </submittedName>
</protein>
<evidence type="ECO:0000313" key="1">
    <source>
        <dbReference type="EMBL" id="MDC0710856.1"/>
    </source>
</evidence>
<dbReference type="Proteomes" id="UP001221838">
    <property type="component" value="Unassembled WGS sequence"/>
</dbReference>